<keyword evidence="3" id="KW-1185">Reference proteome</keyword>
<sequence length="372" mass="42412">MLVRGTTAPQQRDSGQSDPKSRVQWDYLQTYEIAMQDFFDAVEERSVSFFFFPPLSDLFIVKIDVVLFPLPPSNFLCWEKKGISACDIHIDMDNMNTIQNKKNDENGDYSNEKQENIKLKVQIFKKKKNKHIHIHIYIFKKKRSELNDKAKTKLKAKEKEKEKEKERTKLNMKEQSKCKLTNESAKSEKLATPNSQLSQNNSTIVSLDIPKIVDWKDIDLGPRQESPAFAKAMMRVMENASESKTESENDNARSQTQTQIQIQTQLQLQTKGKPNANEEVAPTMKVAPPKKSATPTPKPETKKDVRSLPLSHSHDFVHQMDSLSASTLARKAMEANAALLGLPINSEEPLAMYHHPHQHPLSLSFSVPNNPF</sequence>
<feature type="compositionally biased region" description="Basic and acidic residues" evidence="1">
    <location>
        <begin position="241"/>
        <end position="251"/>
    </location>
</feature>
<feature type="region of interest" description="Disordered" evidence="1">
    <location>
        <begin position="238"/>
        <end position="307"/>
    </location>
</feature>
<evidence type="ECO:0000313" key="3">
    <source>
        <dbReference type="Proteomes" id="UP000023152"/>
    </source>
</evidence>
<reference evidence="2 3" key="1">
    <citation type="journal article" date="2013" name="Curr. Biol.">
        <title>The Genome of the Foraminiferan Reticulomyxa filosa.</title>
        <authorList>
            <person name="Glockner G."/>
            <person name="Hulsmann N."/>
            <person name="Schleicher M."/>
            <person name="Noegel A.A."/>
            <person name="Eichinger L."/>
            <person name="Gallinger C."/>
            <person name="Pawlowski J."/>
            <person name="Sierra R."/>
            <person name="Euteneuer U."/>
            <person name="Pillet L."/>
            <person name="Moustafa A."/>
            <person name="Platzer M."/>
            <person name="Groth M."/>
            <person name="Szafranski K."/>
            <person name="Schliwa M."/>
        </authorList>
    </citation>
    <scope>NUCLEOTIDE SEQUENCE [LARGE SCALE GENOMIC DNA]</scope>
</reference>
<accession>X6LW73</accession>
<dbReference type="EMBL" id="ASPP01027371">
    <property type="protein sequence ID" value="ETO06203.1"/>
    <property type="molecule type" value="Genomic_DNA"/>
</dbReference>
<proteinExistence type="predicted"/>
<feature type="compositionally biased region" description="Polar residues" evidence="1">
    <location>
        <begin position="7"/>
        <end position="18"/>
    </location>
</feature>
<feature type="non-terminal residue" evidence="2">
    <location>
        <position position="372"/>
    </location>
</feature>
<dbReference type="Proteomes" id="UP000023152">
    <property type="component" value="Unassembled WGS sequence"/>
</dbReference>
<feature type="region of interest" description="Disordered" evidence="1">
    <location>
        <begin position="152"/>
        <end position="198"/>
    </location>
</feature>
<evidence type="ECO:0000313" key="2">
    <source>
        <dbReference type="EMBL" id="ETO06203.1"/>
    </source>
</evidence>
<feature type="compositionally biased region" description="Basic and acidic residues" evidence="1">
    <location>
        <begin position="152"/>
        <end position="177"/>
    </location>
</feature>
<comment type="caution">
    <text evidence="2">The sequence shown here is derived from an EMBL/GenBank/DDBJ whole genome shotgun (WGS) entry which is preliminary data.</text>
</comment>
<evidence type="ECO:0000256" key="1">
    <source>
        <dbReference type="SAM" id="MobiDB-lite"/>
    </source>
</evidence>
<name>X6LW73_RETFI</name>
<feature type="compositionally biased region" description="Low complexity" evidence="1">
    <location>
        <begin position="255"/>
        <end position="270"/>
    </location>
</feature>
<gene>
    <name evidence="2" type="ORF">RFI_31195</name>
</gene>
<organism evidence="2 3">
    <name type="scientific">Reticulomyxa filosa</name>
    <dbReference type="NCBI Taxonomy" id="46433"/>
    <lineage>
        <taxon>Eukaryota</taxon>
        <taxon>Sar</taxon>
        <taxon>Rhizaria</taxon>
        <taxon>Retaria</taxon>
        <taxon>Foraminifera</taxon>
        <taxon>Monothalamids</taxon>
        <taxon>Reticulomyxidae</taxon>
        <taxon>Reticulomyxa</taxon>
    </lineage>
</organism>
<feature type="region of interest" description="Disordered" evidence="1">
    <location>
        <begin position="1"/>
        <end position="21"/>
    </location>
</feature>
<dbReference type="AlphaFoldDB" id="X6LW73"/>
<protein>
    <submittedName>
        <fullName evidence="2">RhoGAP domain-containing protein</fullName>
    </submittedName>
</protein>